<dbReference type="Proteomes" id="UP001177744">
    <property type="component" value="Unassembled WGS sequence"/>
</dbReference>
<evidence type="ECO:0000313" key="1">
    <source>
        <dbReference type="EMBL" id="KAK1329353.1"/>
    </source>
</evidence>
<accession>A0AA40LF72</accession>
<reference evidence="1" key="1">
    <citation type="submission" date="2023-06" db="EMBL/GenBank/DDBJ databases">
        <title>Reference genome for the Northern bat (Eptesicus nilssonii), a most northern bat species.</title>
        <authorList>
            <person name="Laine V.N."/>
            <person name="Pulliainen A.T."/>
            <person name="Lilley T.M."/>
        </authorList>
    </citation>
    <scope>NUCLEOTIDE SEQUENCE</scope>
    <source>
        <strain evidence="1">BLF_Eptnil</strain>
        <tissue evidence="1">Kidney</tissue>
    </source>
</reference>
<keyword evidence="2" id="KW-1185">Reference proteome</keyword>
<dbReference type="EMBL" id="JAULJE010000022">
    <property type="protein sequence ID" value="KAK1329353.1"/>
    <property type="molecule type" value="Genomic_DNA"/>
</dbReference>
<sequence>MQSGQLLGQIALLSRCPDRAKWHEQGHRCDNMMYLPDVVITRLSDKTDGGLIAVLVLTLALPWLAPVSKCRHIRESKLNMFLEPLVASHLDVLVQLLLASVLRAAWF</sequence>
<comment type="caution">
    <text evidence="1">The sequence shown here is derived from an EMBL/GenBank/DDBJ whole genome shotgun (WGS) entry which is preliminary data.</text>
</comment>
<gene>
    <name evidence="1" type="ORF">QTO34_011537</name>
</gene>
<dbReference type="AlphaFoldDB" id="A0AA40LF72"/>
<proteinExistence type="predicted"/>
<name>A0AA40LF72_CNENI</name>
<protein>
    <submittedName>
        <fullName evidence="1">Uncharacterized protein</fullName>
    </submittedName>
</protein>
<evidence type="ECO:0000313" key="2">
    <source>
        <dbReference type="Proteomes" id="UP001177744"/>
    </source>
</evidence>
<organism evidence="1 2">
    <name type="scientific">Cnephaeus nilssonii</name>
    <name type="common">Northern bat</name>
    <name type="synonym">Eptesicus nilssonii</name>
    <dbReference type="NCBI Taxonomy" id="3371016"/>
    <lineage>
        <taxon>Eukaryota</taxon>
        <taxon>Metazoa</taxon>
        <taxon>Chordata</taxon>
        <taxon>Craniata</taxon>
        <taxon>Vertebrata</taxon>
        <taxon>Euteleostomi</taxon>
        <taxon>Mammalia</taxon>
        <taxon>Eutheria</taxon>
        <taxon>Laurasiatheria</taxon>
        <taxon>Chiroptera</taxon>
        <taxon>Yangochiroptera</taxon>
        <taxon>Vespertilionidae</taxon>
        <taxon>Cnephaeus</taxon>
    </lineage>
</organism>